<accession>A0A0N0P6A5</accession>
<protein>
    <submittedName>
        <fullName evidence="6">Putative GP46-like surface antigen</fullName>
    </submittedName>
</protein>
<dbReference type="Gene3D" id="3.80.10.10">
    <property type="entry name" value="Ribonuclease Inhibitor"/>
    <property type="match status" value="3"/>
</dbReference>
<evidence type="ECO:0000256" key="4">
    <source>
        <dbReference type="SAM" id="Phobius"/>
    </source>
</evidence>
<dbReference type="AlphaFoldDB" id="A0A0N0P6A5"/>
<gene>
    <name evidence="6" type="ORF">ABL78_3533</name>
</gene>
<name>A0A0N0P6A5_LEPSE</name>
<feature type="chain" id="PRO_5005857288" evidence="5">
    <location>
        <begin position="33"/>
        <end position="637"/>
    </location>
</feature>
<dbReference type="Pfam" id="PF00560">
    <property type="entry name" value="LRR_1"/>
    <property type="match status" value="2"/>
</dbReference>
<evidence type="ECO:0000256" key="3">
    <source>
        <dbReference type="SAM" id="MobiDB-lite"/>
    </source>
</evidence>
<keyword evidence="4" id="KW-1133">Transmembrane helix</keyword>
<dbReference type="VEuPathDB" id="TriTrypDB:Lsey_0090_0170"/>
<keyword evidence="7" id="KW-1185">Reference proteome</keyword>
<sequence length="637" mass="67821">MTLFCFAPQPRRALAICALFLCFLFASHFVTAVDSAVETGPTKKSETLKFLRSLVASVPDLAMRARSDDYCHWPIVSCGQGVKVTVSLVSSASTLPELPAEVDGSLVEVTEFKTDIGTVLGGTLPASWGRLTQMQKIWLSGNALEGTLPAEWSGMTSLRFLYLDKNALTGTLPAAWGAMNKMEVLMMSLNHLSGTLPSEWSGMKVLRNIHAENNALTGPLPSSWSALTYMKSVMLTNNTLSGTLPAEWSSMKPLVTIAVGNNALTGTLPAEWGSLRRVYHVDLFANHLSGSLPASWSSMRMVKSNLHLQGNNFCGCVPTEWAGVLTPTVDVAVSSKTCTTTNACGRPSSSSTATSTSTETPMTDEQRNTLKFLRAFAPMDASLAALWTGNSYCGWKYVSCPAEGSVQLDLSSLKLTTAVSLMKAAAMPKALASTASVSLPELAADVDGQQVAVTEVSVYGKGSRVAGTLPASWGRLTRLQTLRLQGNAISGTLPSAWSGMASLRNLDVSGNPLSGSVPVSWGEMSSRTSVNLKGTSLCGCLPAEWTAGMVVAESALIRSDCASVNACPVPPSSHKSESRLVPLWCVLGAVGGLLVGLALGFGLRFYCRRRREEEAKRFRSTQGTEEEPFGETPESPY</sequence>
<dbReference type="InterPro" id="IPR053213">
    <property type="entry name" value="RLP29"/>
</dbReference>
<reference evidence="6 7" key="1">
    <citation type="journal article" date="2015" name="PLoS Pathog.">
        <title>Leptomonas seymouri: Adaptations to the Dixenous Life Cycle Analyzed by Genome Sequencing, Transcriptome Profiling and Co-infection with Leishmania donovani.</title>
        <authorList>
            <person name="Kraeva N."/>
            <person name="Butenko A."/>
            <person name="Hlavacova J."/>
            <person name="Kostygov A."/>
            <person name="Myskova J."/>
            <person name="Grybchuk D."/>
            <person name="Lestinova T."/>
            <person name="Votypka J."/>
            <person name="Volf P."/>
            <person name="Opperdoes F."/>
            <person name="Flegontov P."/>
            <person name="Lukes J."/>
            <person name="Yurchenko V."/>
        </authorList>
    </citation>
    <scope>NUCLEOTIDE SEQUENCE [LARGE SCALE GENOMIC DNA]</scope>
    <source>
        <strain evidence="6 7">ATCC 30220</strain>
    </source>
</reference>
<dbReference type="PANTHER" id="PTHR48009">
    <property type="entry name" value="LEUCINE-RICH REPEAT (LRR) FAMILY PROTEIN"/>
    <property type="match status" value="1"/>
</dbReference>
<keyword evidence="4" id="KW-0812">Transmembrane</keyword>
<evidence type="ECO:0000256" key="2">
    <source>
        <dbReference type="ARBA" id="ARBA00022737"/>
    </source>
</evidence>
<dbReference type="Proteomes" id="UP000038009">
    <property type="component" value="Unassembled WGS sequence"/>
</dbReference>
<evidence type="ECO:0000256" key="1">
    <source>
        <dbReference type="ARBA" id="ARBA00022614"/>
    </source>
</evidence>
<dbReference type="PANTHER" id="PTHR48009:SF4">
    <property type="entry name" value="LEUCINE-RICH REPEAT (LRR) FAMILY PROTEIN"/>
    <property type="match status" value="1"/>
</dbReference>
<keyword evidence="2" id="KW-0677">Repeat</keyword>
<feature type="signal peptide" evidence="5">
    <location>
        <begin position="1"/>
        <end position="32"/>
    </location>
</feature>
<feature type="compositionally biased region" description="Low complexity" evidence="3">
    <location>
        <begin position="348"/>
        <end position="363"/>
    </location>
</feature>
<keyword evidence="1" id="KW-0433">Leucine-rich repeat</keyword>
<proteinExistence type="predicted"/>
<dbReference type="InterPro" id="IPR001611">
    <property type="entry name" value="Leu-rich_rpt"/>
</dbReference>
<dbReference type="InterPro" id="IPR032675">
    <property type="entry name" value="LRR_dom_sf"/>
</dbReference>
<evidence type="ECO:0000313" key="7">
    <source>
        <dbReference type="Proteomes" id="UP000038009"/>
    </source>
</evidence>
<dbReference type="SUPFAM" id="SSF52058">
    <property type="entry name" value="L domain-like"/>
    <property type="match status" value="2"/>
</dbReference>
<feature type="region of interest" description="Disordered" evidence="3">
    <location>
        <begin position="615"/>
        <end position="637"/>
    </location>
</feature>
<keyword evidence="4" id="KW-0472">Membrane</keyword>
<dbReference type="FunFam" id="3.80.10.10:FF:000041">
    <property type="entry name" value="LRR receptor-like serine/threonine-protein kinase ERECTA"/>
    <property type="match status" value="1"/>
</dbReference>
<dbReference type="OrthoDB" id="258940at2759"/>
<dbReference type="EMBL" id="LJSK01000090">
    <property type="protein sequence ID" value="KPI87399.1"/>
    <property type="molecule type" value="Genomic_DNA"/>
</dbReference>
<evidence type="ECO:0000256" key="5">
    <source>
        <dbReference type="SAM" id="SignalP"/>
    </source>
</evidence>
<feature type="region of interest" description="Disordered" evidence="3">
    <location>
        <begin position="343"/>
        <end position="365"/>
    </location>
</feature>
<comment type="caution">
    <text evidence="6">The sequence shown here is derived from an EMBL/GenBank/DDBJ whole genome shotgun (WGS) entry which is preliminary data.</text>
</comment>
<evidence type="ECO:0000313" key="6">
    <source>
        <dbReference type="EMBL" id="KPI87399.1"/>
    </source>
</evidence>
<feature type="transmembrane region" description="Helical" evidence="4">
    <location>
        <begin position="581"/>
        <end position="607"/>
    </location>
</feature>
<dbReference type="OMA" id="RWIREAM"/>
<organism evidence="6 7">
    <name type="scientific">Leptomonas seymouri</name>
    <dbReference type="NCBI Taxonomy" id="5684"/>
    <lineage>
        <taxon>Eukaryota</taxon>
        <taxon>Discoba</taxon>
        <taxon>Euglenozoa</taxon>
        <taxon>Kinetoplastea</taxon>
        <taxon>Metakinetoplastina</taxon>
        <taxon>Trypanosomatida</taxon>
        <taxon>Trypanosomatidae</taxon>
        <taxon>Leishmaniinae</taxon>
        <taxon>Leptomonas</taxon>
    </lineage>
</organism>
<keyword evidence="5" id="KW-0732">Signal</keyword>